<dbReference type="GO" id="GO:0005886">
    <property type="term" value="C:plasma membrane"/>
    <property type="evidence" value="ECO:0007669"/>
    <property type="project" value="UniProtKB-SubCell"/>
</dbReference>
<evidence type="ECO:0000256" key="5">
    <source>
        <dbReference type="ARBA" id="ARBA00023136"/>
    </source>
</evidence>
<proteinExistence type="predicted"/>
<name>A0A1I6F9V1_9PSEU</name>
<dbReference type="InterPro" id="IPR018076">
    <property type="entry name" value="T2SS_GspF_dom"/>
</dbReference>
<feature type="domain" description="Type II secretion system protein GspF" evidence="7">
    <location>
        <begin position="155"/>
        <end position="280"/>
    </location>
</feature>
<evidence type="ECO:0000256" key="4">
    <source>
        <dbReference type="ARBA" id="ARBA00022989"/>
    </source>
</evidence>
<protein>
    <submittedName>
        <fullName evidence="8">Tight adherence protein C</fullName>
    </submittedName>
</protein>
<evidence type="ECO:0000313" key="8">
    <source>
        <dbReference type="EMBL" id="SFR26700.1"/>
    </source>
</evidence>
<dbReference type="AlphaFoldDB" id="A0A1I6F9V1"/>
<accession>A0A1I6F9V1</accession>
<dbReference type="PANTHER" id="PTHR35007">
    <property type="entry name" value="INTEGRAL MEMBRANE PROTEIN-RELATED"/>
    <property type="match status" value="1"/>
</dbReference>
<keyword evidence="9" id="KW-1185">Reference proteome</keyword>
<evidence type="ECO:0000259" key="7">
    <source>
        <dbReference type="Pfam" id="PF00482"/>
    </source>
</evidence>
<dbReference type="STRING" id="84724.SAMN04488564_110121"/>
<dbReference type="OrthoDB" id="9810662at2"/>
<dbReference type="RefSeq" id="WP_093602342.1">
    <property type="nucleotide sequence ID" value="NZ_FOYL01000010.1"/>
</dbReference>
<evidence type="ECO:0000313" key="9">
    <source>
        <dbReference type="Proteomes" id="UP000198583"/>
    </source>
</evidence>
<evidence type="ECO:0000256" key="6">
    <source>
        <dbReference type="SAM" id="Phobius"/>
    </source>
</evidence>
<keyword evidence="2" id="KW-1003">Cell membrane</keyword>
<dbReference type="PANTHER" id="PTHR35007:SF2">
    <property type="entry name" value="PILUS ASSEMBLE PROTEIN"/>
    <property type="match status" value="1"/>
</dbReference>
<keyword evidence="3 6" id="KW-0812">Transmembrane</keyword>
<evidence type="ECO:0000256" key="3">
    <source>
        <dbReference type="ARBA" id="ARBA00022692"/>
    </source>
</evidence>
<feature type="transmembrane region" description="Helical" evidence="6">
    <location>
        <begin position="114"/>
        <end position="139"/>
    </location>
</feature>
<comment type="subcellular location">
    <subcellularLocation>
        <location evidence="1">Cell membrane</location>
        <topology evidence="1">Multi-pass membrane protein</topology>
    </subcellularLocation>
</comment>
<keyword evidence="5 6" id="KW-0472">Membrane</keyword>
<dbReference type="Pfam" id="PF00482">
    <property type="entry name" value="T2SSF"/>
    <property type="match status" value="1"/>
</dbReference>
<dbReference type="EMBL" id="FOYL01000010">
    <property type="protein sequence ID" value="SFR26700.1"/>
    <property type="molecule type" value="Genomic_DNA"/>
</dbReference>
<evidence type="ECO:0000256" key="1">
    <source>
        <dbReference type="ARBA" id="ARBA00004651"/>
    </source>
</evidence>
<gene>
    <name evidence="8" type="ORF">SAMN04488564_110121</name>
</gene>
<organism evidence="8 9">
    <name type="scientific">Lentzea waywayandensis</name>
    <dbReference type="NCBI Taxonomy" id="84724"/>
    <lineage>
        <taxon>Bacteria</taxon>
        <taxon>Bacillati</taxon>
        <taxon>Actinomycetota</taxon>
        <taxon>Actinomycetes</taxon>
        <taxon>Pseudonocardiales</taxon>
        <taxon>Pseudonocardiaceae</taxon>
        <taxon>Lentzea</taxon>
    </lineage>
</organism>
<evidence type="ECO:0000256" key="2">
    <source>
        <dbReference type="ARBA" id="ARBA00022475"/>
    </source>
</evidence>
<reference evidence="9" key="1">
    <citation type="submission" date="2016-10" db="EMBL/GenBank/DDBJ databases">
        <authorList>
            <person name="Varghese N."/>
            <person name="Submissions S."/>
        </authorList>
    </citation>
    <scope>NUCLEOTIDE SEQUENCE [LARGE SCALE GENOMIC DNA]</scope>
    <source>
        <strain evidence="9">DSM 44232</strain>
    </source>
</reference>
<feature type="transmembrane region" description="Helical" evidence="6">
    <location>
        <begin position="263"/>
        <end position="288"/>
    </location>
</feature>
<keyword evidence="4 6" id="KW-1133">Transmembrane helix</keyword>
<dbReference type="Proteomes" id="UP000198583">
    <property type="component" value="Unassembled WGS sequence"/>
</dbReference>
<sequence length="294" mass="30931">MALYLGLGCLLLAVFLGTAAVVLKPRATAAGSLALIETSYSAAVSSTPDAVVSPGWLRSIAVRLSPAGVAAGLQRRLDLAGNPAAWTPDRVLAAKGLGLLLGAALGGLLGVRSVGWLVTGVIVGAVFGFFLPDLLLLNAGQKRQERIRRALPDALDMLTVCVEAGLGFDAAMAQVARNTSGPLAQECARVLQEMQIGKSRNESLRSLTLRTTVAELRAFVSALAQAGELGVPIAAVLREQAHEMRVRRRQRAEEQAQKVPVKILFPLITCLFPAMFVIIIGPGAISIARVLMNL</sequence>